<comment type="subcellular location">
    <subcellularLocation>
        <location evidence="1">Cell membrane</location>
        <topology evidence="1">Multi-pass membrane protein</topology>
    </subcellularLocation>
</comment>
<keyword evidence="5" id="KW-0133">Cell shape</keyword>
<accession>A0ABT1Y504</accession>
<evidence type="ECO:0000313" key="10">
    <source>
        <dbReference type="Proteomes" id="UP001524944"/>
    </source>
</evidence>
<keyword evidence="7 8" id="KW-0472">Membrane</keyword>
<dbReference type="EMBL" id="JANPWE010000002">
    <property type="protein sequence ID" value="MCR6545004.1"/>
    <property type="molecule type" value="Genomic_DNA"/>
</dbReference>
<evidence type="ECO:0000256" key="1">
    <source>
        <dbReference type="ARBA" id="ARBA00004651"/>
    </source>
</evidence>
<evidence type="ECO:0000313" key="9">
    <source>
        <dbReference type="EMBL" id="MCR6545004.1"/>
    </source>
</evidence>
<dbReference type="RefSeq" id="WP_089608695.1">
    <property type="nucleotide sequence ID" value="NZ_CP022121.1"/>
</dbReference>
<proteinExistence type="inferred from homology"/>
<keyword evidence="4 8" id="KW-0812">Transmembrane</keyword>
<dbReference type="Proteomes" id="UP001524944">
    <property type="component" value="Unassembled WGS sequence"/>
</dbReference>
<sequence length="166" mass="18603">MRVFVFIIAILVSIVLQTSLNLFTGGIKPDLLLILVLFVALMEGPKAGLKAGFAVGLVEDLVTGKYLGLSIIVKMITGFLVGLLEPKIFKENYLIPVVTLIVGTILHELLFIFFGNIIGMNIPWGENIWHRIFPLAVYQGIIALFAYVPFYKIYTSKRFKQNRSKI</sequence>
<comment type="caution">
    <text evidence="9">The sequence shown here is derived from an EMBL/GenBank/DDBJ whole genome shotgun (WGS) entry which is preliminary data.</text>
</comment>
<evidence type="ECO:0000256" key="2">
    <source>
        <dbReference type="ARBA" id="ARBA00007776"/>
    </source>
</evidence>
<keyword evidence="6 8" id="KW-1133">Transmembrane helix</keyword>
<feature type="transmembrane region" description="Helical" evidence="8">
    <location>
        <begin position="93"/>
        <end position="115"/>
    </location>
</feature>
<feature type="transmembrane region" description="Helical" evidence="8">
    <location>
        <begin position="135"/>
        <end position="154"/>
    </location>
</feature>
<dbReference type="Gene3D" id="1.10.1760.20">
    <property type="match status" value="1"/>
</dbReference>
<feature type="transmembrane region" description="Helical" evidence="8">
    <location>
        <begin position="66"/>
        <end position="84"/>
    </location>
</feature>
<name>A0ABT1Y504_9FIRM</name>
<feature type="transmembrane region" description="Helical" evidence="8">
    <location>
        <begin position="6"/>
        <end position="24"/>
    </location>
</feature>
<dbReference type="PIRSF" id="PIRSF037497">
    <property type="entry name" value="MreD_Clostridium/Treponema_prd"/>
    <property type="match status" value="1"/>
</dbReference>
<organism evidence="9 10">
    <name type="scientific">Dehalobacterium formicoaceticum</name>
    <dbReference type="NCBI Taxonomy" id="51515"/>
    <lineage>
        <taxon>Bacteria</taxon>
        <taxon>Bacillati</taxon>
        <taxon>Bacillota</taxon>
        <taxon>Clostridia</taxon>
        <taxon>Eubacteriales</taxon>
        <taxon>Peptococcaceae</taxon>
        <taxon>Dehalobacterium</taxon>
    </lineage>
</organism>
<keyword evidence="3" id="KW-1003">Cell membrane</keyword>
<gene>
    <name evidence="9" type="primary">mreD</name>
    <name evidence="9" type="ORF">NVS47_05635</name>
</gene>
<dbReference type="NCBIfam" id="TIGR03426">
    <property type="entry name" value="shape_MreD"/>
    <property type="match status" value="1"/>
</dbReference>
<evidence type="ECO:0000256" key="8">
    <source>
        <dbReference type="SAM" id="Phobius"/>
    </source>
</evidence>
<dbReference type="InterPro" id="IPR007227">
    <property type="entry name" value="Cell_shape_determining_MreD"/>
</dbReference>
<comment type="similarity">
    <text evidence="2">Belongs to the MreD family.</text>
</comment>
<protein>
    <submittedName>
        <fullName evidence="9">Rod shape-determining protein MreD</fullName>
    </submittedName>
</protein>
<evidence type="ECO:0000256" key="5">
    <source>
        <dbReference type="ARBA" id="ARBA00022960"/>
    </source>
</evidence>
<evidence type="ECO:0000256" key="3">
    <source>
        <dbReference type="ARBA" id="ARBA00022475"/>
    </source>
</evidence>
<reference evidence="9 10" key="1">
    <citation type="submission" date="2022-08" db="EMBL/GenBank/DDBJ databases">
        <title>Proteogenomics of the novel Dehalobacterium formicoaceticum strain EZ94 highlights a key role of methyltransferases during anaerobic dichloromethane degradation.</title>
        <authorList>
            <person name="Wasmund K."/>
        </authorList>
    </citation>
    <scope>NUCLEOTIDE SEQUENCE [LARGE SCALE GENOMIC DNA]</scope>
    <source>
        <strain evidence="9 10">EZ94</strain>
    </source>
</reference>
<evidence type="ECO:0000256" key="4">
    <source>
        <dbReference type="ARBA" id="ARBA00022692"/>
    </source>
</evidence>
<dbReference type="Pfam" id="PF04093">
    <property type="entry name" value="MreD"/>
    <property type="match status" value="1"/>
</dbReference>
<evidence type="ECO:0000256" key="7">
    <source>
        <dbReference type="ARBA" id="ARBA00023136"/>
    </source>
</evidence>
<evidence type="ECO:0000256" key="6">
    <source>
        <dbReference type="ARBA" id="ARBA00022989"/>
    </source>
</evidence>
<dbReference type="InterPro" id="IPR017225">
    <property type="entry name" value="Cell_shape_determin_MreD_prd"/>
</dbReference>
<keyword evidence="10" id="KW-1185">Reference proteome</keyword>